<feature type="domain" description="Tetrapyrrole biosynthesis uroporphyrinogen III synthase" evidence="11">
    <location>
        <begin position="20"/>
        <end position="244"/>
    </location>
</feature>
<dbReference type="Pfam" id="PF02602">
    <property type="entry name" value="HEM4"/>
    <property type="match status" value="1"/>
</dbReference>
<dbReference type="GO" id="GO:0004852">
    <property type="term" value="F:uroporphyrinogen-III synthase activity"/>
    <property type="evidence" value="ECO:0007669"/>
    <property type="project" value="UniProtKB-UniRule"/>
</dbReference>
<comment type="catalytic activity">
    <reaction evidence="8 9">
        <text>hydroxymethylbilane = uroporphyrinogen III + H2O</text>
        <dbReference type="Rhea" id="RHEA:18965"/>
        <dbReference type="ChEBI" id="CHEBI:15377"/>
        <dbReference type="ChEBI" id="CHEBI:57308"/>
        <dbReference type="ChEBI" id="CHEBI:57845"/>
        <dbReference type="EC" id="4.2.1.75"/>
    </reaction>
</comment>
<keyword evidence="13" id="KW-1185">Reference proteome</keyword>
<dbReference type="PANTHER" id="PTHR38042">
    <property type="entry name" value="UROPORPHYRINOGEN-III SYNTHASE, CHLOROPLASTIC"/>
    <property type="match status" value="1"/>
</dbReference>
<comment type="function">
    <text evidence="6 9">Catalyzes cyclization of the linear tetrapyrrole, hydroxymethylbilane, to the macrocyclic uroporphyrinogen III.</text>
</comment>
<dbReference type="EC" id="4.2.1.75" evidence="3 9"/>
<evidence type="ECO:0000256" key="7">
    <source>
        <dbReference type="ARBA" id="ARBA00040167"/>
    </source>
</evidence>
<dbReference type="InterPro" id="IPR036108">
    <property type="entry name" value="4pyrrol_syn_uPrphyn_synt_sf"/>
</dbReference>
<evidence type="ECO:0000256" key="9">
    <source>
        <dbReference type="RuleBase" id="RU366031"/>
    </source>
</evidence>
<name>A0A3N4YZT0_9MICO</name>
<keyword evidence="4 9" id="KW-0456">Lyase</keyword>
<gene>
    <name evidence="12" type="ORF">EDD32_1056</name>
</gene>
<dbReference type="Gene3D" id="3.40.50.10090">
    <property type="match status" value="2"/>
</dbReference>
<evidence type="ECO:0000256" key="6">
    <source>
        <dbReference type="ARBA" id="ARBA00037589"/>
    </source>
</evidence>
<evidence type="ECO:0000256" key="8">
    <source>
        <dbReference type="ARBA" id="ARBA00048617"/>
    </source>
</evidence>
<dbReference type="CDD" id="cd06578">
    <property type="entry name" value="HemD"/>
    <property type="match status" value="1"/>
</dbReference>
<keyword evidence="5 9" id="KW-0627">Porphyrin biosynthesis</keyword>
<protein>
    <recommendedName>
        <fullName evidence="7 9">Uroporphyrinogen-III synthase</fullName>
        <ecNumber evidence="3 9">4.2.1.75</ecNumber>
    </recommendedName>
</protein>
<dbReference type="RefSeq" id="WP_170175221.1">
    <property type="nucleotide sequence ID" value="NZ_RKRA01000001.1"/>
</dbReference>
<evidence type="ECO:0000256" key="4">
    <source>
        <dbReference type="ARBA" id="ARBA00023239"/>
    </source>
</evidence>
<accession>A0A3N4YZT0</accession>
<dbReference type="GO" id="GO:0006780">
    <property type="term" value="P:uroporphyrinogen III biosynthetic process"/>
    <property type="evidence" value="ECO:0007669"/>
    <property type="project" value="UniProtKB-UniRule"/>
</dbReference>
<dbReference type="EMBL" id="RKRA01000001">
    <property type="protein sequence ID" value="RPF26609.1"/>
    <property type="molecule type" value="Genomic_DNA"/>
</dbReference>
<dbReference type="SUPFAM" id="SSF69618">
    <property type="entry name" value="HemD-like"/>
    <property type="match status" value="1"/>
</dbReference>
<dbReference type="PANTHER" id="PTHR38042:SF1">
    <property type="entry name" value="UROPORPHYRINOGEN-III SYNTHASE, CHLOROPLASTIC"/>
    <property type="match status" value="1"/>
</dbReference>
<comment type="pathway">
    <text evidence="1 9">Porphyrin-containing compound metabolism; protoporphyrin-IX biosynthesis; coproporphyrinogen-III from 5-aminolevulinate: step 3/4.</text>
</comment>
<sequence length="277" mass="27059">MSDLAGAVVLVPRPAADDPFVVAVREAGGRPLPALLVRTVPAPSTALDDALRALQAGAHTWLAVTSAVTVDVIAERARALGATPAELTAGARVAAVGPATADALAAVGVRADLVPGQTASAEALLAAWPEPDGGSVLLPRSALAAPTLAQGLRARGWRVSDVVAYTTVPAPGPDPAVAAALTAEQVDAVLLTSGSVARALVSLYGRPPARTLLCAIGASTAAAAAAAGLTVAAVASAQSPAGLVGAVAAALHPTTSPTPPTPPTSTTSTAPNQEEPR</sequence>
<evidence type="ECO:0000256" key="1">
    <source>
        <dbReference type="ARBA" id="ARBA00004772"/>
    </source>
</evidence>
<proteinExistence type="inferred from homology"/>
<evidence type="ECO:0000256" key="5">
    <source>
        <dbReference type="ARBA" id="ARBA00023244"/>
    </source>
</evidence>
<evidence type="ECO:0000256" key="2">
    <source>
        <dbReference type="ARBA" id="ARBA00008133"/>
    </source>
</evidence>
<feature type="region of interest" description="Disordered" evidence="10">
    <location>
        <begin position="251"/>
        <end position="277"/>
    </location>
</feature>
<comment type="caution">
    <text evidence="12">The sequence shown here is derived from an EMBL/GenBank/DDBJ whole genome shotgun (WGS) entry which is preliminary data.</text>
</comment>
<dbReference type="UniPathway" id="UPA00251">
    <property type="reaction ID" value="UER00320"/>
</dbReference>
<evidence type="ECO:0000256" key="10">
    <source>
        <dbReference type="SAM" id="MobiDB-lite"/>
    </source>
</evidence>
<evidence type="ECO:0000313" key="12">
    <source>
        <dbReference type="EMBL" id="RPF26609.1"/>
    </source>
</evidence>
<dbReference type="InterPro" id="IPR039793">
    <property type="entry name" value="UROS/Hem4"/>
</dbReference>
<comment type="similarity">
    <text evidence="2 9">Belongs to the uroporphyrinogen-III synthase family.</text>
</comment>
<evidence type="ECO:0000256" key="3">
    <source>
        <dbReference type="ARBA" id="ARBA00013109"/>
    </source>
</evidence>
<evidence type="ECO:0000259" key="11">
    <source>
        <dbReference type="Pfam" id="PF02602"/>
    </source>
</evidence>
<dbReference type="InterPro" id="IPR023188">
    <property type="entry name" value="DPS_DNA-bd_CS"/>
</dbReference>
<evidence type="ECO:0000313" key="13">
    <source>
        <dbReference type="Proteomes" id="UP000280726"/>
    </source>
</evidence>
<dbReference type="InterPro" id="IPR003754">
    <property type="entry name" value="4pyrrol_synth_uPrphyn_synth"/>
</dbReference>
<organism evidence="12 13">
    <name type="scientific">Georgenia muralis</name>
    <dbReference type="NCBI Taxonomy" id="154117"/>
    <lineage>
        <taxon>Bacteria</taxon>
        <taxon>Bacillati</taxon>
        <taxon>Actinomycetota</taxon>
        <taxon>Actinomycetes</taxon>
        <taxon>Micrococcales</taxon>
        <taxon>Bogoriellaceae</taxon>
        <taxon>Georgenia</taxon>
    </lineage>
</organism>
<dbReference type="Proteomes" id="UP000280726">
    <property type="component" value="Unassembled WGS sequence"/>
</dbReference>
<dbReference type="GO" id="GO:0016722">
    <property type="term" value="F:oxidoreductase activity, acting on metal ions"/>
    <property type="evidence" value="ECO:0007669"/>
    <property type="project" value="InterPro"/>
</dbReference>
<dbReference type="GO" id="GO:0006782">
    <property type="term" value="P:protoporphyrinogen IX biosynthetic process"/>
    <property type="evidence" value="ECO:0007669"/>
    <property type="project" value="UniProtKB-UniRule"/>
</dbReference>
<dbReference type="AlphaFoldDB" id="A0A3N4YZT0"/>
<dbReference type="PROSITE" id="PS00819">
    <property type="entry name" value="DPS_2"/>
    <property type="match status" value="1"/>
</dbReference>
<reference evidence="12 13" key="1">
    <citation type="submission" date="2018-11" db="EMBL/GenBank/DDBJ databases">
        <title>Sequencing the genomes of 1000 actinobacteria strains.</title>
        <authorList>
            <person name="Klenk H.-P."/>
        </authorList>
    </citation>
    <scope>NUCLEOTIDE SEQUENCE [LARGE SCALE GENOMIC DNA]</scope>
    <source>
        <strain evidence="12 13">DSM 14418</strain>
    </source>
</reference>